<organism evidence="1 2">
    <name type="scientific">Marivirga tractuosa (strain ATCC 23168 / DSM 4126 / NBRC 15989 / NCIMB 1408 / VKM B-1430 / H-43)</name>
    <name type="common">Microscilla tractuosa</name>
    <name type="synonym">Flexibacter tractuosus</name>
    <dbReference type="NCBI Taxonomy" id="643867"/>
    <lineage>
        <taxon>Bacteria</taxon>
        <taxon>Pseudomonadati</taxon>
        <taxon>Bacteroidota</taxon>
        <taxon>Cytophagia</taxon>
        <taxon>Cytophagales</taxon>
        <taxon>Marivirgaceae</taxon>
        <taxon>Marivirga</taxon>
    </lineage>
</organism>
<dbReference type="AlphaFoldDB" id="E4TV49"/>
<reference evidence="1 2" key="1">
    <citation type="journal article" date="2011" name="Stand. Genomic Sci.">
        <title>Complete genome sequence of Marivirga tractuosa type strain (H-43).</title>
        <authorList>
            <person name="Pagani I."/>
            <person name="Chertkov O."/>
            <person name="Lapidus A."/>
            <person name="Lucas S."/>
            <person name="Del Rio T.G."/>
            <person name="Tice H."/>
            <person name="Copeland A."/>
            <person name="Cheng J.F."/>
            <person name="Nolan M."/>
            <person name="Saunders E."/>
            <person name="Pitluck S."/>
            <person name="Held B."/>
            <person name="Goodwin L."/>
            <person name="Liolios K."/>
            <person name="Ovchinikova G."/>
            <person name="Ivanova N."/>
            <person name="Mavromatis K."/>
            <person name="Pati A."/>
            <person name="Chen A."/>
            <person name="Palaniappan K."/>
            <person name="Land M."/>
            <person name="Hauser L."/>
            <person name="Jeffries C.D."/>
            <person name="Detter J.C."/>
            <person name="Han C."/>
            <person name="Tapia R."/>
            <person name="Ngatchou-Djao O.D."/>
            <person name="Rohde M."/>
            <person name="Goker M."/>
            <person name="Spring S."/>
            <person name="Sikorski J."/>
            <person name="Woyke T."/>
            <person name="Bristow J."/>
            <person name="Eisen J.A."/>
            <person name="Markowitz V."/>
            <person name="Hugenholtz P."/>
            <person name="Klenk H.P."/>
            <person name="Kyrpides N.C."/>
        </authorList>
    </citation>
    <scope>NUCLEOTIDE SEQUENCE [LARGE SCALE GENOMIC DNA]</scope>
    <source>
        <strain evidence="2">ATCC 23168 / DSM 4126 / NBRC 15989 / NCIMB 1408 / VKM B-1430 / H-43</strain>
    </source>
</reference>
<accession>E4TV49</accession>
<dbReference type="HOGENOM" id="CLU_1041336_0_0_10"/>
<dbReference type="STRING" id="643867.Ftrac_2160"/>
<evidence type="ECO:0008006" key="3">
    <source>
        <dbReference type="Google" id="ProtNLM"/>
    </source>
</evidence>
<protein>
    <recommendedName>
        <fullName evidence="3">Outer membrane protein beta-barrel domain-containing protein</fullName>
    </recommendedName>
</protein>
<evidence type="ECO:0000313" key="1">
    <source>
        <dbReference type="EMBL" id="ADR22142.1"/>
    </source>
</evidence>
<dbReference type="Proteomes" id="UP000008720">
    <property type="component" value="Chromosome"/>
</dbReference>
<keyword evidence="2" id="KW-1185">Reference proteome</keyword>
<proteinExistence type="predicted"/>
<dbReference type="eggNOG" id="ENOG502ZM7B">
    <property type="taxonomic scope" value="Bacteria"/>
</dbReference>
<gene>
    <name evidence="1" type="ordered locus">Ftrac_2160</name>
</gene>
<evidence type="ECO:0000313" key="2">
    <source>
        <dbReference type="Proteomes" id="UP000008720"/>
    </source>
</evidence>
<name>E4TV49_MARTH</name>
<sequence>MLTLNKLYIISLAFATFVFCHPSLGQVKQTHFITGIGGSYVNVIDEGISPLLYKGIGGNVILGHFQEKENSINTSSAKFDFNNPSSSISNAEMYTYRLEGHYQRYWKLSDDANKSWKIRSGLDLSAKWALRQHLSFTNNSQHIETRFSVAPALMLARPFELWDRNFELGLFYSVPLLTYATRPLFASTRFPASVNKEEIGFFDYVRDGEIISFGNYFKWSTQYYLYYPFKNGNGLRLDYLWSYESYKAQNPIKTGEHSIMISTFFKI</sequence>
<dbReference type="EMBL" id="CP002349">
    <property type="protein sequence ID" value="ADR22142.1"/>
    <property type="molecule type" value="Genomic_DNA"/>
</dbReference>
<dbReference type="KEGG" id="mtt:Ftrac_2160"/>